<dbReference type="PANTHER" id="PTHR12297">
    <property type="entry name" value="HYPOXIA-INDUCBILE GENE 1 HIG1 -RELATED"/>
    <property type="match status" value="1"/>
</dbReference>
<organism evidence="8 9">
    <name type="scientific">Boletus reticuloceps</name>
    <dbReference type="NCBI Taxonomy" id="495285"/>
    <lineage>
        <taxon>Eukaryota</taxon>
        <taxon>Fungi</taxon>
        <taxon>Dikarya</taxon>
        <taxon>Basidiomycota</taxon>
        <taxon>Agaricomycotina</taxon>
        <taxon>Agaricomycetes</taxon>
        <taxon>Agaricomycetidae</taxon>
        <taxon>Boletales</taxon>
        <taxon>Boletineae</taxon>
        <taxon>Boletaceae</taxon>
        <taxon>Boletoideae</taxon>
        <taxon>Boletus</taxon>
    </lineage>
</organism>
<keyword evidence="5 6" id="KW-0472">Membrane</keyword>
<evidence type="ECO:0000256" key="2">
    <source>
        <dbReference type="ARBA" id="ARBA00022692"/>
    </source>
</evidence>
<comment type="subcellular location">
    <subcellularLocation>
        <location evidence="1">Mitochondrion membrane</location>
    </subcellularLocation>
</comment>
<evidence type="ECO:0000313" key="9">
    <source>
        <dbReference type="Proteomes" id="UP000683000"/>
    </source>
</evidence>
<sequence length="156" mass="17532">MSTSPLATPHTPSLRRSAESYGERALRKLWEEPFVPIGASPSLPFLSPLGIMFCLPIGTFATVGAFTMAVIKLRRRESRSLNQWMRMRVAAQAFTVAAVCAYCWNPSKGTGVQTAEEIQAKRDQQFDKERREFHDRLKVAEAEWKETQSLAGDAKK</sequence>
<reference evidence="8" key="1">
    <citation type="submission" date="2021-03" db="EMBL/GenBank/DDBJ databases">
        <title>Evolutionary innovations through gain and loss of genes in the ectomycorrhizal Boletales.</title>
        <authorList>
            <person name="Wu G."/>
            <person name="Miyauchi S."/>
            <person name="Morin E."/>
            <person name="Yang Z.-L."/>
            <person name="Xu J."/>
            <person name="Martin F.M."/>
        </authorList>
    </citation>
    <scope>NUCLEOTIDE SEQUENCE</scope>
    <source>
        <strain evidence="8">BR01</strain>
    </source>
</reference>
<dbReference type="AlphaFoldDB" id="A0A8I2Z0Z6"/>
<evidence type="ECO:0000256" key="3">
    <source>
        <dbReference type="ARBA" id="ARBA00022989"/>
    </source>
</evidence>
<evidence type="ECO:0000256" key="4">
    <source>
        <dbReference type="ARBA" id="ARBA00023128"/>
    </source>
</evidence>
<name>A0A8I2Z0Z6_9AGAM</name>
<dbReference type="GO" id="GO:0031966">
    <property type="term" value="C:mitochondrial membrane"/>
    <property type="evidence" value="ECO:0007669"/>
    <property type="project" value="UniProtKB-SubCell"/>
</dbReference>
<keyword evidence="4" id="KW-0496">Mitochondrion</keyword>
<evidence type="ECO:0000256" key="1">
    <source>
        <dbReference type="ARBA" id="ARBA00004325"/>
    </source>
</evidence>
<evidence type="ECO:0000256" key="6">
    <source>
        <dbReference type="SAM" id="Phobius"/>
    </source>
</evidence>
<comment type="caution">
    <text evidence="8">The sequence shown here is derived from an EMBL/GenBank/DDBJ whole genome shotgun (WGS) entry which is preliminary data.</text>
</comment>
<dbReference type="InterPro" id="IPR007667">
    <property type="entry name" value="Hypoxia_induced_domain"/>
</dbReference>
<gene>
    <name evidence="8" type="ORF">JVT61DRAFT_8442</name>
</gene>
<dbReference type="OrthoDB" id="6604018at2759"/>
<evidence type="ECO:0000313" key="8">
    <source>
        <dbReference type="EMBL" id="KAG6380332.1"/>
    </source>
</evidence>
<dbReference type="Pfam" id="PF04588">
    <property type="entry name" value="HIG_1_N"/>
    <property type="match status" value="1"/>
</dbReference>
<keyword evidence="9" id="KW-1185">Reference proteome</keyword>
<dbReference type="PROSITE" id="PS51503">
    <property type="entry name" value="HIG1"/>
    <property type="match status" value="1"/>
</dbReference>
<dbReference type="GO" id="GO:0097250">
    <property type="term" value="P:mitochondrial respirasome assembly"/>
    <property type="evidence" value="ECO:0007669"/>
    <property type="project" value="TreeGrafter"/>
</dbReference>
<dbReference type="PANTHER" id="PTHR12297:SF3">
    <property type="entry name" value="HIG1 DOMAIN FAMILY MEMBER 1A"/>
    <property type="match status" value="1"/>
</dbReference>
<dbReference type="InterPro" id="IPR050355">
    <property type="entry name" value="RCF1"/>
</dbReference>
<dbReference type="Gene3D" id="6.10.140.1320">
    <property type="match status" value="1"/>
</dbReference>
<protein>
    <recommendedName>
        <fullName evidence="7">HIG1 domain-containing protein</fullName>
    </recommendedName>
</protein>
<dbReference type="EMBL" id="JAGFBS010000003">
    <property type="protein sequence ID" value="KAG6380332.1"/>
    <property type="molecule type" value="Genomic_DNA"/>
</dbReference>
<keyword evidence="3 6" id="KW-1133">Transmembrane helix</keyword>
<accession>A0A8I2Z0Z6</accession>
<keyword evidence="2 6" id="KW-0812">Transmembrane</keyword>
<proteinExistence type="predicted"/>
<feature type="transmembrane region" description="Helical" evidence="6">
    <location>
        <begin position="49"/>
        <end position="71"/>
    </location>
</feature>
<evidence type="ECO:0000256" key="5">
    <source>
        <dbReference type="ARBA" id="ARBA00023136"/>
    </source>
</evidence>
<feature type="domain" description="HIG1" evidence="7">
    <location>
        <begin position="6"/>
        <end position="117"/>
    </location>
</feature>
<evidence type="ECO:0000259" key="7">
    <source>
        <dbReference type="PROSITE" id="PS51503"/>
    </source>
</evidence>
<dbReference type="Proteomes" id="UP000683000">
    <property type="component" value="Unassembled WGS sequence"/>
</dbReference>